<dbReference type="AlphaFoldDB" id="A0A2K2DEP3"/>
<dbReference type="PANTHER" id="PTHR36617:SF5">
    <property type="entry name" value="OS05G0421675 PROTEIN"/>
    <property type="match status" value="1"/>
</dbReference>
<feature type="region of interest" description="Disordered" evidence="1">
    <location>
        <begin position="151"/>
        <end position="182"/>
    </location>
</feature>
<accession>A0A2K2DEP3</accession>
<protein>
    <recommendedName>
        <fullName evidence="6">Reverse transcriptase zinc-binding domain-containing protein</fullName>
    </recommendedName>
</protein>
<evidence type="ECO:0000313" key="5">
    <source>
        <dbReference type="Proteomes" id="UP000008810"/>
    </source>
</evidence>
<keyword evidence="5" id="KW-1185">Reference proteome</keyword>
<proteinExistence type="predicted"/>
<keyword evidence="2" id="KW-1133">Transmembrane helix</keyword>
<dbReference type="PANTHER" id="PTHR36617">
    <property type="entry name" value="PROTEIN, PUTATIVE-RELATED"/>
    <property type="match status" value="1"/>
</dbReference>
<dbReference type="EMBL" id="CM000881">
    <property type="protein sequence ID" value="PNT72730.1"/>
    <property type="molecule type" value="Genomic_DNA"/>
</dbReference>
<feature type="transmembrane region" description="Helical" evidence="2">
    <location>
        <begin position="72"/>
        <end position="94"/>
    </location>
</feature>
<gene>
    <name evidence="3" type="ORF">BRADI_2g48424v3</name>
</gene>
<organism evidence="3">
    <name type="scientific">Brachypodium distachyon</name>
    <name type="common">Purple false brome</name>
    <name type="synonym">Trachynia distachya</name>
    <dbReference type="NCBI Taxonomy" id="15368"/>
    <lineage>
        <taxon>Eukaryota</taxon>
        <taxon>Viridiplantae</taxon>
        <taxon>Streptophyta</taxon>
        <taxon>Embryophyta</taxon>
        <taxon>Tracheophyta</taxon>
        <taxon>Spermatophyta</taxon>
        <taxon>Magnoliopsida</taxon>
        <taxon>Liliopsida</taxon>
        <taxon>Poales</taxon>
        <taxon>Poaceae</taxon>
        <taxon>BOP clade</taxon>
        <taxon>Pooideae</taxon>
        <taxon>Stipodae</taxon>
        <taxon>Brachypodieae</taxon>
        <taxon>Brachypodium</taxon>
    </lineage>
</organism>
<evidence type="ECO:0008006" key="6">
    <source>
        <dbReference type="Google" id="ProtNLM"/>
    </source>
</evidence>
<keyword evidence="2" id="KW-0472">Membrane</keyword>
<keyword evidence="2" id="KW-0812">Transmembrane</keyword>
<evidence type="ECO:0000256" key="1">
    <source>
        <dbReference type="SAM" id="MobiDB-lite"/>
    </source>
</evidence>
<name>A0A2K2DEP3_BRADI</name>
<dbReference type="FunCoup" id="A0A2K2DEP3">
    <property type="interactions" value="187"/>
</dbReference>
<dbReference type="Proteomes" id="UP000008810">
    <property type="component" value="Chromosome 2"/>
</dbReference>
<reference evidence="4" key="3">
    <citation type="submission" date="2018-08" db="UniProtKB">
        <authorList>
            <consortium name="EnsemblPlants"/>
        </authorList>
    </citation>
    <scope>IDENTIFICATION</scope>
    <source>
        <strain evidence="4">cv. Bd21</strain>
    </source>
</reference>
<dbReference type="EnsemblPlants" id="PNT72730">
    <property type="protein sequence ID" value="PNT72730"/>
    <property type="gene ID" value="BRADI_2g48424v3"/>
</dbReference>
<dbReference type="OrthoDB" id="689430at2759"/>
<feature type="compositionally biased region" description="Basic and acidic residues" evidence="1">
    <location>
        <begin position="164"/>
        <end position="182"/>
    </location>
</feature>
<evidence type="ECO:0000256" key="2">
    <source>
        <dbReference type="SAM" id="Phobius"/>
    </source>
</evidence>
<reference evidence="3" key="2">
    <citation type="submission" date="2017-06" db="EMBL/GenBank/DDBJ databases">
        <title>WGS assembly of Brachypodium distachyon.</title>
        <authorList>
            <consortium name="The International Brachypodium Initiative"/>
            <person name="Lucas S."/>
            <person name="Harmon-Smith M."/>
            <person name="Lail K."/>
            <person name="Tice H."/>
            <person name="Grimwood J."/>
            <person name="Bruce D."/>
            <person name="Barry K."/>
            <person name="Shu S."/>
            <person name="Lindquist E."/>
            <person name="Wang M."/>
            <person name="Pitluck S."/>
            <person name="Vogel J.P."/>
            <person name="Garvin D.F."/>
            <person name="Mockler T.C."/>
            <person name="Schmutz J."/>
            <person name="Rokhsar D."/>
            <person name="Bevan M.W."/>
        </authorList>
    </citation>
    <scope>NUCLEOTIDE SEQUENCE</scope>
    <source>
        <strain evidence="3">Bd21</strain>
    </source>
</reference>
<evidence type="ECO:0000313" key="3">
    <source>
        <dbReference type="EMBL" id="PNT72730.1"/>
    </source>
</evidence>
<sequence length="182" mass="20445">MSIGGRDLIYQKYLRGVGVFQASRRPGASACWSDLQYLKEIYLQGLCIIIGNGRTTDFWGDAWCGHTPLCQLFPGLFAISNNIIGVAAICWAIWKIHNKTCFEKKLIRSLAEIVCYACAFLRYWARLQNESKRNNLLAGAAALQAEALRHHEGQARVDKRKLKEHADDAGGDKKQKMDDEAV</sequence>
<reference evidence="3 4" key="1">
    <citation type="journal article" date="2010" name="Nature">
        <title>Genome sequencing and analysis of the model grass Brachypodium distachyon.</title>
        <authorList>
            <consortium name="International Brachypodium Initiative"/>
        </authorList>
    </citation>
    <scope>NUCLEOTIDE SEQUENCE [LARGE SCALE GENOMIC DNA]</scope>
    <source>
        <strain evidence="3 4">Bd21</strain>
    </source>
</reference>
<dbReference type="Gramene" id="PNT72730">
    <property type="protein sequence ID" value="PNT72730"/>
    <property type="gene ID" value="BRADI_2g48424v3"/>
</dbReference>
<dbReference type="InParanoid" id="A0A2K2DEP3"/>
<evidence type="ECO:0000313" key="4">
    <source>
        <dbReference type="EnsemblPlants" id="PNT72730"/>
    </source>
</evidence>